<reference evidence="1 2" key="1">
    <citation type="submission" date="2019-07" db="EMBL/GenBank/DDBJ databases">
        <title>The pathways for chlorine oxyanion respiration interact through the shared metabolite chlorate.</title>
        <authorList>
            <person name="Barnum T.P."/>
            <person name="Cheng Y."/>
            <person name="Hill K.A."/>
            <person name="Lucas L.N."/>
            <person name="Carlson H.K."/>
            <person name="Coates J.D."/>
        </authorList>
    </citation>
    <scope>NUCLEOTIDE SEQUENCE [LARGE SCALE GENOMIC DNA]</scope>
    <source>
        <strain evidence="1">BK-3</strain>
    </source>
</reference>
<protein>
    <submittedName>
        <fullName evidence="1">Uncharacterized protein</fullName>
    </submittedName>
</protein>
<gene>
    <name evidence="1" type="ORF">FHK82_06400</name>
</gene>
<evidence type="ECO:0000313" key="2">
    <source>
        <dbReference type="Proteomes" id="UP000317355"/>
    </source>
</evidence>
<dbReference type="AlphaFoldDB" id="A0A558D7G9"/>
<evidence type="ECO:0000313" key="1">
    <source>
        <dbReference type="EMBL" id="TVT56941.1"/>
    </source>
</evidence>
<dbReference type="EMBL" id="VMRY01000016">
    <property type="protein sequence ID" value="TVT56941.1"/>
    <property type="molecule type" value="Genomic_DNA"/>
</dbReference>
<name>A0A558D7G9_9GAMM</name>
<sequence>MDQDAYRKTYQQMNERFCLFEKCLFAGHAGCSQSERFNLAEREGIYCKSDPAQAQCAELLELLHHHSRFILKFNDEKELLSHAQALRLQVGGIRGLDQVIENQEGQVRYVEDIHTLINKAIDNYTNLNALPFSELMQQIAAFKGRKR</sequence>
<organism evidence="1 2">
    <name type="scientific">Sedimenticola thiotaurini</name>
    <dbReference type="NCBI Taxonomy" id="1543721"/>
    <lineage>
        <taxon>Bacteria</taxon>
        <taxon>Pseudomonadati</taxon>
        <taxon>Pseudomonadota</taxon>
        <taxon>Gammaproteobacteria</taxon>
        <taxon>Chromatiales</taxon>
        <taxon>Sedimenticolaceae</taxon>
        <taxon>Sedimenticola</taxon>
    </lineage>
</organism>
<dbReference type="Proteomes" id="UP000317355">
    <property type="component" value="Unassembled WGS sequence"/>
</dbReference>
<comment type="caution">
    <text evidence="1">The sequence shown here is derived from an EMBL/GenBank/DDBJ whole genome shotgun (WGS) entry which is preliminary data.</text>
</comment>
<accession>A0A558D7G9</accession>
<proteinExistence type="predicted"/>